<evidence type="ECO:0000313" key="2">
    <source>
        <dbReference type="EMBL" id="RFM25345.1"/>
    </source>
</evidence>
<dbReference type="EMBL" id="PHFL01000001">
    <property type="protein sequence ID" value="RFM25534.1"/>
    <property type="molecule type" value="Genomic_DNA"/>
</dbReference>
<dbReference type="SUPFAM" id="SSF51735">
    <property type="entry name" value="NAD(P)-binding Rossmann-fold domains"/>
    <property type="match status" value="1"/>
</dbReference>
<dbReference type="InterPro" id="IPR036291">
    <property type="entry name" value="NAD(P)-bd_dom_sf"/>
</dbReference>
<gene>
    <name evidence="3" type="ORF">D0433_00455</name>
    <name evidence="2" type="ORF">D0433_01635</name>
</gene>
<dbReference type="AlphaFoldDB" id="A0A395M3G0"/>
<dbReference type="PANTHER" id="PTHR48079:SF6">
    <property type="entry name" value="NAD(P)-BINDING DOMAIN-CONTAINING PROTEIN-RELATED"/>
    <property type="match status" value="1"/>
</dbReference>
<dbReference type="EMBL" id="PHFL01000007">
    <property type="protein sequence ID" value="RFM25345.1"/>
    <property type="molecule type" value="Genomic_DNA"/>
</dbReference>
<evidence type="ECO:0000313" key="3">
    <source>
        <dbReference type="EMBL" id="RFM25534.1"/>
    </source>
</evidence>
<proteinExistence type="predicted"/>
<reference evidence="2" key="2">
    <citation type="submission" date="2017-08" db="EMBL/GenBank/DDBJ databases">
        <authorList>
            <person name="de Groot N.N."/>
        </authorList>
    </citation>
    <scope>NUCLEOTIDE SEQUENCE</scope>
    <source>
        <strain evidence="2">OS</strain>
    </source>
</reference>
<dbReference type="InterPro" id="IPR051783">
    <property type="entry name" value="NAD(P)-dependent_oxidoreduct"/>
</dbReference>
<dbReference type="GO" id="GO:0005737">
    <property type="term" value="C:cytoplasm"/>
    <property type="evidence" value="ECO:0007669"/>
    <property type="project" value="TreeGrafter"/>
</dbReference>
<dbReference type="InterPro" id="IPR057326">
    <property type="entry name" value="KR_dom"/>
</dbReference>
<dbReference type="InterPro" id="IPR001509">
    <property type="entry name" value="Epimerase_deHydtase"/>
</dbReference>
<comment type="caution">
    <text evidence="2">The sequence shown here is derived from an EMBL/GenBank/DDBJ whole genome shotgun (WGS) entry which is preliminary data.</text>
</comment>
<dbReference type="CDD" id="cd05228">
    <property type="entry name" value="AR_FR_like_1_SDR_e"/>
    <property type="match status" value="1"/>
</dbReference>
<evidence type="ECO:0000259" key="1">
    <source>
        <dbReference type="SMART" id="SM00822"/>
    </source>
</evidence>
<dbReference type="Gene3D" id="3.40.50.720">
    <property type="entry name" value="NAD(P)-binding Rossmann-like Domain"/>
    <property type="match status" value="1"/>
</dbReference>
<name>A0A395M3G0_9BACT</name>
<dbReference type="Proteomes" id="UP000266389">
    <property type="component" value="Unassembled WGS sequence"/>
</dbReference>
<dbReference type="PANTHER" id="PTHR48079">
    <property type="entry name" value="PROTEIN YEEZ"/>
    <property type="match status" value="1"/>
</dbReference>
<accession>A0A395M3G0</accession>
<evidence type="ECO:0000313" key="4">
    <source>
        <dbReference type="Proteomes" id="UP000266389"/>
    </source>
</evidence>
<dbReference type="SMART" id="SM00822">
    <property type="entry name" value="PKS_KR"/>
    <property type="match status" value="1"/>
</dbReference>
<organism evidence="2 4">
    <name type="scientific">Candidatus Thermochlorobacter aerophilus</name>
    <dbReference type="NCBI Taxonomy" id="1868324"/>
    <lineage>
        <taxon>Bacteria</taxon>
        <taxon>Pseudomonadati</taxon>
        <taxon>Chlorobiota</taxon>
        <taxon>Chlorobiia</taxon>
        <taxon>Chlorobiales</taxon>
        <taxon>Candidatus Thermochlorobacteriaceae</taxon>
        <taxon>Candidatus Thermochlorobacter</taxon>
    </lineage>
</organism>
<dbReference type="Pfam" id="PF01370">
    <property type="entry name" value="Epimerase"/>
    <property type="match status" value="1"/>
</dbReference>
<sequence length="333" mass="37334">MSVLVTGATGFIGSALARQLVRRGERVVLLVRRQSKLYAIEDILDSVELRYGDVTDLESLQAAMHGIDYVYHCAGKAYIGPKKAEELYRINVEGTKNVLRAAERHHVKRLIYTSSISAIGITGTKQPADESQTWNLDELNVPYYTTKHLAEEEVRKAAQNQLDCVIVNPSYVFGAGDINFHAGRLIRDLYYHKIPAYPTGGICVADVEDVAEGHIAAMEKGKCGERYILGGENLTYKQVFDIICQVVGAPRVLIPLSESIVKIFIALTAKARRLHRITSLANREILLSASKFFYFTSEKAKRELGFDNRRSVGEAFVETIARSFSWYRSRQLI</sequence>
<dbReference type="GO" id="GO:0004029">
    <property type="term" value="F:aldehyde dehydrogenase (NAD+) activity"/>
    <property type="evidence" value="ECO:0007669"/>
    <property type="project" value="TreeGrafter"/>
</dbReference>
<reference evidence="2 4" key="1">
    <citation type="journal article" date="2011" name="ISME J.">
        <title>Community ecology of hot spring cyanobacterial mats: predominant populations and their functional potential.</title>
        <authorList>
            <person name="Klatt C.G."/>
            <person name="Wood J.M."/>
            <person name="Rusch D.B."/>
            <person name="Bateson M.M."/>
            <person name="Hamamura N."/>
            <person name="Heidelberg J.F."/>
            <person name="Grossman A.R."/>
            <person name="Bhaya D."/>
            <person name="Cohan F.M."/>
            <person name="Kuhl M."/>
            <person name="Bryant D.A."/>
            <person name="Ward D.M."/>
        </authorList>
    </citation>
    <scope>NUCLEOTIDE SEQUENCE [LARGE SCALE GENOMIC DNA]</scope>
    <source>
        <strain evidence="2">OS</strain>
    </source>
</reference>
<protein>
    <submittedName>
        <fullName evidence="2">SDR family NAD(P)-dependent oxidoreductase</fullName>
    </submittedName>
</protein>
<feature type="domain" description="Ketoreductase" evidence="1">
    <location>
        <begin position="1"/>
        <end position="139"/>
    </location>
</feature>